<dbReference type="InterPro" id="IPR008620">
    <property type="entry name" value="FixH"/>
</dbReference>
<gene>
    <name evidence="2" type="ORF">RB2654_09999</name>
</gene>
<proteinExistence type="predicted"/>
<keyword evidence="1" id="KW-0812">Transmembrane</keyword>
<comment type="caution">
    <text evidence="2">The sequence shown here is derived from an EMBL/GenBank/DDBJ whole genome shotgun (WGS) entry which is preliminary data.</text>
</comment>
<accession>A3VEQ6</accession>
<evidence type="ECO:0000313" key="2">
    <source>
        <dbReference type="EMBL" id="EAQ13394.1"/>
    </source>
</evidence>
<sequence length="164" mass="17804">MSMTYDAPDTGKKLTGWHVLAIFVGAFAIIIGVNVFMAVKAVGTFPGLETRNSYVASQKFDTDRAAQEALGWDVAPTLSGETLMLMITDQATGLPVMVRDAGGILGRATHVADDQTLTFKRTMNGTYVTEVGALDFGKWELRLEAVADDGTPFRQLIELYIPKN</sequence>
<dbReference type="STRING" id="314271.RB2654_09999"/>
<keyword evidence="3" id="KW-1185">Reference proteome</keyword>
<organism evidence="2 3">
    <name type="scientific">Maritimibacter alkaliphilus HTCC2654</name>
    <dbReference type="NCBI Taxonomy" id="314271"/>
    <lineage>
        <taxon>Bacteria</taxon>
        <taxon>Pseudomonadati</taxon>
        <taxon>Pseudomonadota</taxon>
        <taxon>Alphaproteobacteria</taxon>
        <taxon>Rhodobacterales</taxon>
        <taxon>Roseobacteraceae</taxon>
        <taxon>Maritimibacter</taxon>
    </lineage>
</organism>
<dbReference type="InterPro" id="IPR018037">
    <property type="entry name" value="FixH_proteobacterial"/>
</dbReference>
<dbReference type="Pfam" id="PF05751">
    <property type="entry name" value="FixH"/>
    <property type="match status" value="1"/>
</dbReference>
<dbReference type="Proteomes" id="UP000002931">
    <property type="component" value="Unassembled WGS sequence"/>
</dbReference>
<reference evidence="2 3" key="1">
    <citation type="journal article" date="2010" name="J. Bacteriol.">
        <title>Genome sequences of Pelagibaca bermudensis HTCC2601T and Maritimibacter alkaliphilus HTCC2654T, the type strains of two marine Roseobacter genera.</title>
        <authorList>
            <person name="Thrash J.C."/>
            <person name="Cho J.C."/>
            <person name="Ferriera S."/>
            <person name="Johnson J."/>
            <person name="Vergin K.L."/>
            <person name="Giovannoni S.J."/>
        </authorList>
    </citation>
    <scope>NUCLEOTIDE SEQUENCE [LARGE SCALE GENOMIC DNA]</scope>
    <source>
        <strain evidence="2 3">HTCC2654</strain>
    </source>
</reference>
<feature type="transmembrane region" description="Helical" evidence="1">
    <location>
        <begin position="20"/>
        <end position="39"/>
    </location>
</feature>
<dbReference type="RefSeq" id="WP_008331115.1">
    <property type="nucleotide sequence ID" value="NZ_CH902578.1"/>
</dbReference>
<protein>
    <submittedName>
        <fullName evidence="2">FixH protein, putative</fullName>
    </submittedName>
</protein>
<dbReference type="eggNOG" id="COG5456">
    <property type="taxonomic scope" value="Bacteria"/>
</dbReference>
<dbReference type="AlphaFoldDB" id="A3VEQ6"/>
<dbReference type="EMBL" id="AAMT01000005">
    <property type="protein sequence ID" value="EAQ13394.1"/>
    <property type="molecule type" value="Genomic_DNA"/>
</dbReference>
<keyword evidence="1" id="KW-0472">Membrane</keyword>
<keyword evidence="1" id="KW-1133">Transmembrane helix</keyword>
<evidence type="ECO:0000256" key="1">
    <source>
        <dbReference type="SAM" id="Phobius"/>
    </source>
</evidence>
<dbReference type="PIRSF" id="PIRSF011386">
    <property type="entry name" value="FixH"/>
    <property type="match status" value="1"/>
</dbReference>
<dbReference type="HOGENOM" id="CLU_111458_2_0_5"/>
<evidence type="ECO:0000313" key="3">
    <source>
        <dbReference type="Proteomes" id="UP000002931"/>
    </source>
</evidence>
<name>A3VEQ6_9RHOB</name>